<protein>
    <submittedName>
        <fullName evidence="2">Uncharacterized protein</fullName>
    </submittedName>
</protein>
<dbReference type="AlphaFoldDB" id="A0AAD1RB68"/>
<proteinExistence type="predicted"/>
<dbReference type="EMBL" id="OW240913">
    <property type="protein sequence ID" value="CAH2246843.1"/>
    <property type="molecule type" value="Genomic_DNA"/>
</dbReference>
<dbReference type="Proteomes" id="UP001295444">
    <property type="component" value="Chromosome 02"/>
</dbReference>
<evidence type="ECO:0000256" key="1">
    <source>
        <dbReference type="SAM" id="MobiDB-lite"/>
    </source>
</evidence>
<evidence type="ECO:0000313" key="2">
    <source>
        <dbReference type="EMBL" id="CAH2246843.1"/>
    </source>
</evidence>
<feature type="region of interest" description="Disordered" evidence="1">
    <location>
        <begin position="1"/>
        <end position="26"/>
    </location>
</feature>
<evidence type="ECO:0000313" key="3">
    <source>
        <dbReference type="Proteomes" id="UP001295444"/>
    </source>
</evidence>
<sequence>MGGASAIRSPHTSDVKGAAESSVENEMEEEIYNMSQTPFHHKVSNTATTKMDDSTASVSAITKMATNTAHTTNVTTKMATVSSKTTSTGFKTMTYNPHMPLEMAEDLPPSAGVIIQLIQD</sequence>
<keyword evidence="3" id="KW-1185">Reference proteome</keyword>
<organism evidence="2 3">
    <name type="scientific">Pelobates cultripes</name>
    <name type="common">Western spadefoot toad</name>
    <dbReference type="NCBI Taxonomy" id="61616"/>
    <lineage>
        <taxon>Eukaryota</taxon>
        <taxon>Metazoa</taxon>
        <taxon>Chordata</taxon>
        <taxon>Craniata</taxon>
        <taxon>Vertebrata</taxon>
        <taxon>Euteleostomi</taxon>
        <taxon>Amphibia</taxon>
        <taxon>Batrachia</taxon>
        <taxon>Anura</taxon>
        <taxon>Pelobatoidea</taxon>
        <taxon>Pelobatidae</taxon>
        <taxon>Pelobates</taxon>
    </lineage>
</organism>
<accession>A0AAD1RB68</accession>
<name>A0AAD1RB68_PELCU</name>
<reference evidence="2" key="1">
    <citation type="submission" date="2022-03" db="EMBL/GenBank/DDBJ databases">
        <authorList>
            <person name="Alioto T."/>
            <person name="Alioto T."/>
            <person name="Gomez Garrido J."/>
        </authorList>
    </citation>
    <scope>NUCLEOTIDE SEQUENCE</scope>
</reference>
<gene>
    <name evidence="2" type="ORF">PECUL_23A021941</name>
</gene>